<gene>
    <name evidence="2" type="ORF">ACFO3Q_10890</name>
</gene>
<keyword evidence="1" id="KW-1133">Transmembrane helix</keyword>
<keyword evidence="1" id="KW-0472">Membrane</keyword>
<feature type="transmembrane region" description="Helical" evidence="1">
    <location>
        <begin position="33"/>
        <end position="55"/>
    </location>
</feature>
<organism evidence="2 3">
    <name type="scientific">Coralloluteibacterium thermophilum</name>
    <dbReference type="NCBI Taxonomy" id="2707049"/>
    <lineage>
        <taxon>Bacteria</taxon>
        <taxon>Pseudomonadati</taxon>
        <taxon>Pseudomonadota</taxon>
        <taxon>Gammaproteobacteria</taxon>
        <taxon>Lysobacterales</taxon>
        <taxon>Lysobacteraceae</taxon>
        <taxon>Coralloluteibacterium</taxon>
    </lineage>
</organism>
<evidence type="ECO:0000313" key="3">
    <source>
        <dbReference type="Proteomes" id="UP001595892"/>
    </source>
</evidence>
<evidence type="ECO:0000313" key="2">
    <source>
        <dbReference type="EMBL" id="MFC4728675.1"/>
    </source>
</evidence>
<proteinExistence type="predicted"/>
<comment type="caution">
    <text evidence="2">The sequence shown here is derived from an EMBL/GenBank/DDBJ whole genome shotgun (WGS) entry which is preliminary data.</text>
</comment>
<feature type="transmembrane region" description="Helical" evidence="1">
    <location>
        <begin position="6"/>
        <end position="26"/>
    </location>
</feature>
<keyword evidence="1" id="KW-0812">Transmembrane</keyword>
<sequence>MLLEFIAIVAAGFALAGIALTLNLVVGKRLPGWIFPASAGVGMLAMAIWLEYSWLDRVTDGFPQEVEVVSTNRQRVWYRPWTFVVPQVNRLIAVDHRFERRNPALPDQVLTSVLLAGRWEPSRQFGVVVDCAGQRRADLVDQVVFGEDGALERARWLPLAADDPLLRAVCRG</sequence>
<keyword evidence="3" id="KW-1185">Reference proteome</keyword>
<protein>
    <submittedName>
        <fullName evidence="2">Uncharacterized protein</fullName>
    </submittedName>
</protein>
<name>A0ABV9NNS2_9GAMM</name>
<evidence type="ECO:0000256" key="1">
    <source>
        <dbReference type="SAM" id="Phobius"/>
    </source>
</evidence>
<accession>A0ABV9NNS2</accession>
<reference evidence="3" key="1">
    <citation type="journal article" date="2019" name="Int. J. Syst. Evol. Microbiol.">
        <title>The Global Catalogue of Microorganisms (GCM) 10K type strain sequencing project: providing services to taxonomists for standard genome sequencing and annotation.</title>
        <authorList>
            <consortium name="The Broad Institute Genomics Platform"/>
            <consortium name="The Broad Institute Genome Sequencing Center for Infectious Disease"/>
            <person name="Wu L."/>
            <person name="Ma J."/>
        </authorList>
    </citation>
    <scope>NUCLEOTIDE SEQUENCE [LARGE SCALE GENOMIC DNA]</scope>
    <source>
        <strain evidence="3">CGMCC 1.13574</strain>
    </source>
</reference>
<dbReference type="EMBL" id="JBHSGG010000030">
    <property type="protein sequence ID" value="MFC4728675.1"/>
    <property type="molecule type" value="Genomic_DNA"/>
</dbReference>
<dbReference type="RefSeq" id="WP_377004710.1">
    <property type="nucleotide sequence ID" value="NZ_JBHSGG010000030.1"/>
</dbReference>
<dbReference type="Proteomes" id="UP001595892">
    <property type="component" value="Unassembled WGS sequence"/>
</dbReference>